<dbReference type="SUPFAM" id="SSF49363">
    <property type="entry name" value="Purple acid phosphatase, N-terminal domain"/>
    <property type="match status" value="1"/>
</dbReference>
<proteinExistence type="predicted"/>
<dbReference type="InterPro" id="IPR003961">
    <property type="entry name" value="FN3_dom"/>
</dbReference>
<evidence type="ECO:0000313" key="5">
    <source>
        <dbReference type="Proteomes" id="UP000179324"/>
    </source>
</evidence>
<dbReference type="PROSITE" id="PS00018">
    <property type="entry name" value="EF_HAND_1"/>
    <property type="match status" value="2"/>
</dbReference>
<reference evidence="4 5" key="1">
    <citation type="journal article" date="2016" name="Nat. Commun.">
        <title>Thousands of microbial genomes shed light on interconnected biogeochemical processes in an aquifer system.</title>
        <authorList>
            <person name="Anantharaman K."/>
            <person name="Brown C.T."/>
            <person name="Hug L.A."/>
            <person name="Sharon I."/>
            <person name="Castelle C.J."/>
            <person name="Probst A.J."/>
            <person name="Thomas B.C."/>
            <person name="Singh A."/>
            <person name="Wilkins M.J."/>
            <person name="Karaoz U."/>
            <person name="Brodie E.L."/>
            <person name="Williams K.H."/>
            <person name="Hubbard S.S."/>
            <person name="Banfield J.F."/>
        </authorList>
    </citation>
    <scope>NUCLEOTIDE SEQUENCE [LARGE SCALE GENOMIC DNA]</scope>
</reference>
<accession>A0A1F6BPD1</accession>
<dbReference type="InterPro" id="IPR013783">
    <property type="entry name" value="Ig-like_fold"/>
</dbReference>
<feature type="signal peptide" evidence="2">
    <location>
        <begin position="1"/>
        <end position="24"/>
    </location>
</feature>
<dbReference type="GO" id="GO:0046872">
    <property type="term" value="F:metal ion binding"/>
    <property type="evidence" value="ECO:0007669"/>
    <property type="project" value="InterPro"/>
</dbReference>
<evidence type="ECO:0000256" key="2">
    <source>
        <dbReference type="SAM" id="SignalP"/>
    </source>
</evidence>
<dbReference type="Gene3D" id="1.10.1330.10">
    <property type="entry name" value="Dockerin domain"/>
    <property type="match status" value="1"/>
</dbReference>
<name>A0A1F6BPD1_9BACT</name>
<organism evidence="4 5">
    <name type="scientific">Candidatus Jorgensenbacteria bacterium GWC1_48_12</name>
    <dbReference type="NCBI Taxonomy" id="1798469"/>
    <lineage>
        <taxon>Bacteria</taxon>
        <taxon>Candidatus Joergenseniibacteriota</taxon>
    </lineage>
</organism>
<dbReference type="PROSITE" id="PS50853">
    <property type="entry name" value="FN3"/>
    <property type="match status" value="1"/>
</dbReference>
<protein>
    <recommendedName>
        <fullName evidence="3">Fibronectin type-III domain-containing protein</fullName>
    </recommendedName>
</protein>
<feature type="region of interest" description="Disordered" evidence="1">
    <location>
        <begin position="267"/>
        <end position="289"/>
    </location>
</feature>
<evidence type="ECO:0000256" key="1">
    <source>
        <dbReference type="SAM" id="MobiDB-lite"/>
    </source>
</evidence>
<dbReference type="GO" id="GO:0000272">
    <property type="term" value="P:polysaccharide catabolic process"/>
    <property type="evidence" value="ECO:0007669"/>
    <property type="project" value="InterPro"/>
</dbReference>
<comment type="caution">
    <text evidence="4">The sequence shown here is derived from an EMBL/GenBank/DDBJ whole genome shotgun (WGS) entry which is preliminary data.</text>
</comment>
<evidence type="ECO:0000259" key="3">
    <source>
        <dbReference type="PROSITE" id="PS50853"/>
    </source>
</evidence>
<sequence>MKISQKTFVALISVGLFLPVLALAASPGIPHKFYGTVNFNNGVAPNGLMVEAKIGGITMGSSVTNEGKYGYLPDLLFATNPNNDNAGKIVEFYVSGIKANETAIFASNDDTTRSTNLDLTVPGTVGTIEETNEDAVIENKTAPIAPTQPTNIKLGNNLNITVSSETNTSAVVNEVKKLTSSFFTGSAAVIAGNNLLNAFEINITGTDLTISVTISYDDTGIDESTIMPYRFDGTSWVIISPYTLNTSANTITFSVSSAETPYAIFGSEPAPAPTPPAGGGGGGGAATTDTTAPSISAINAVVGDTTATITWQTNEASISWLVYGKTTTYGEEVKITTYVASHSVTLNDLSPATTYHYQIKSKDATGNTASYTDKTFVTLALGVKITGDINKDDKVDIFDFNLLMVNWGNSPANLNADLDGNGKVDIFDFNLLMVNWTG</sequence>
<feature type="chain" id="PRO_5009224863" description="Fibronectin type-III domain-containing protein" evidence="2">
    <location>
        <begin position="25"/>
        <end position="438"/>
    </location>
</feature>
<dbReference type="Proteomes" id="UP000179324">
    <property type="component" value="Unassembled WGS sequence"/>
</dbReference>
<dbReference type="InterPro" id="IPR018247">
    <property type="entry name" value="EF_Hand_1_Ca_BS"/>
</dbReference>
<dbReference type="EMBL" id="MFKI01000024">
    <property type="protein sequence ID" value="OGG38786.1"/>
    <property type="molecule type" value="Genomic_DNA"/>
</dbReference>
<dbReference type="InterPro" id="IPR036439">
    <property type="entry name" value="Dockerin_dom_sf"/>
</dbReference>
<gene>
    <name evidence="4" type="ORF">A2127_01355</name>
</gene>
<dbReference type="AlphaFoldDB" id="A0A1F6BPD1"/>
<dbReference type="InterPro" id="IPR008963">
    <property type="entry name" value="Purple_acid_Pase-like_N"/>
</dbReference>
<dbReference type="GO" id="GO:0003993">
    <property type="term" value="F:acid phosphatase activity"/>
    <property type="evidence" value="ECO:0007669"/>
    <property type="project" value="InterPro"/>
</dbReference>
<keyword evidence="2" id="KW-0732">Signal</keyword>
<feature type="domain" description="Fibronectin type-III" evidence="3">
    <location>
        <begin position="292"/>
        <end position="382"/>
    </location>
</feature>
<dbReference type="CDD" id="cd00063">
    <property type="entry name" value="FN3"/>
    <property type="match status" value="1"/>
</dbReference>
<evidence type="ECO:0000313" key="4">
    <source>
        <dbReference type="EMBL" id="OGG38786.1"/>
    </source>
</evidence>
<dbReference type="SUPFAM" id="SSF63446">
    <property type="entry name" value="Type I dockerin domain"/>
    <property type="match status" value="1"/>
</dbReference>
<dbReference type="Gene3D" id="2.60.40.10">
    <property type="entry name" value="Immunoglobulins"/>
    <property type="match status" value="1"/>
</dbReference>